<reference evidence="3" key="2">
    <citation type="submission" date="2020-09" db="EMBL/GenBank/DDBJ databases">
        <authorList>
            <person name="Sun Q."/>
            <person name="Zhou Y."/>
        </authorList>
    </citation>
    <scope>NUCLEOTIDE SEQUENCE</scope>
    <source>
        <strain evidence="3">CGMCC 1.15290</strain>
    </source>
</reference>
<dbReference type="AlphaFoldDB" id="A0A917IYZ0"/>
<evidence type="ECO:0000313" key="4">
    <source>
        <dbReference type="Proteomes" id="UP000627292"/>
    </source>
</evidence>
<dbReference type="RefSeq" id="WP_188951841.1">
    <property type="nucleotide sequence ID" value="NZ_BMIB01000002.1"/>
</dbReference>
<keyword evidence="1" id="KW-0732">Signal</keyword>
<keyword evidence="4" id="KW-1185">Reference proteome</keyword>
<sequence length="510" mass="57428">MKQLIFLTASLLSGCFVLAQQPDSVAIQLAGDSAAYAVYRFAQLSPAFIQQGMPQAFNHVKVGVLHTSGGLAATQDASRTQSVQAATDGKVVLGKVHLWGAFAFERTAEDSTRFAHQTRNITAAPFYYGSPGKVHYQRKVYKANAMLLRPFFNNRLPLGAGIDYRIGNHFSVNDPRGNITEFELKMNATAGYTLVKNVTAGVQGYYGYGQEVLSIGYKNPQYRQSPLYPLYQTYVINGYGEPEYQPNDLRYRTARQMRGAGGTLQYKVANSWLALHGKWEKEEQKYRDQNATGFNELAVYDVHTTQLNLLWNRRGPHNGLTAQLQWHQQRGKDFNLKYQANNYRYNAFSYTGALAYTVHSTAATFNYGLRAQYSSQQRIDGIYANHLRYVRASVTPSWGVNFRTAGKLNWGIGVNAVYDKALDHTANISAINVSYFTREVMYHDYYYQTADVAGGGLGIHINHAFDGFNAGIKINASYRRALQWNGREWPQALYPGRDRFMANAALVFFF</sequence>
<feature type="signal peptide" evidence="1">
    <location>
        <begin position="1"/>
        <end position="19"/>
    </location>
</feature>
<dbReference type="Pfam" id="PF21012">
    <property type="entry name" value="DUF6850"/>
    <property type="match status" value="1"/>
</dbReference>
<feature type="chain" id="PRO_5037426564" description="DUF6850 domain-containing protein" evidence="1">
    <location>
        <begin position="20"/>
        <end position="510"/>
    </location>
</feature>
<comment type="caution">
    <text evidence="3">The sequence shown here is derived from an EMBL/GenBank/DDBJ whole genome shotgun (WGS) entry which is preliminary data.</text>
</comment>
<name>A0A917IYZ0_9BACT</name>
<dbReference type="InterPro" id="IPR049236">
    <property type="entry name" value="DUF6850"/>
</dbReference>
<dbReference type="PROSITE" id="PS51257">
    <property type="entry name" value="PROKAR_LIPOPROTEIN"/>
    <property type="match status" value="1"/>
</dbReference>
<organism evidence="3 4">
    <name type="scientific">Filimonas zeae</name>
    <dbReference type="NCBI Taxonomy" id="1737353"/>
    <lineage>
        <taxon>Bacteria</taxon>
        <taxon>Pseudomonadati</taxon>
        <taxon>Bacteroidota</taxon>
        <taxon>Chitinophagia</taxon>
        <taxon>Chitinophagales</taxon>
        <taxon>Chitinophagaceae</taxon>
        <taxon>Filimonas</taxon>
    </lineage>
</organism>
<dbReference type="Proteomes" id="UP000627292">
    <property type="component" value="Unassembled WGS sequence"/>
</dbReference>
<evidence type="ECO:0000256" key="1">
    <source>
        <dbReference type="SAM" id="SignalP"/>
    </source>
</evidence>
<dbReference type="EMBL" id="BMIB01000002">
    <property type="protein sequence ID" value="GGH65874.1"/>
    <property type="molecule type" value="Genomic_DNA"/>
</dbReference>
<protein>
    <recommendedName>
        <fullName evidence="2">DUF6850 domain-containing protein</fullName>
    </recommendedName>
</protein>
<accession>A0A917IYZ0</accession>
<gene>
    <name evidence="3" type="ORF">GCM10011379_19470</name>
</gene>
<proteinExistence type="predicted"/>
<feature type="domain" description="DUF6850" evidence="2">
    <location>
        <begin position="46"/>
        <end position="510"/>
    </location>
</feature>
<evidence type="ECO:0000313" key="3">
    <source>
        <dbReference type="EMBL" id="GGH65874.1"/>
    </source>
</evidence>
<evidence type="ECO:0000259" key="2">
    <source>
        <dbReference type="Pfam" id="PF21012"/>
    </source>
</evidence>
<reference evidence="3" key="1">
    <citation type="journal article" date="2014" name="Int. J. Syst. Evol. Microbiol.">
        <title>Complete genome sequence of Corynebacterium casei LMG S-19264T (=DSM 44701T), isolated from a smear-ripened cheese.</title>
        <authorList>
            <consortium name="US DOE Joint Genome Institute (JGI-PGF)"/>
            <person name="Walter F."/>
            <person name="Albersmeier A."/>
            <person name="Kalinowski J."/>
            <person name="Ruckert C."/>
        </authorList>
    </citation>
    <scope>NUCLEOTIDE SEQUENCE</scope>
    <source>
        <strain evidence="3">CGMCC 1.15290</strain>
    </source>
</reference>